<evidence type="ECO:0000313" key="1">
    <source>
        <dbReference type="EMBL" id="SDJ36423.1"/>
    </source>
</evidence>
<reference evidence="1" key="1">
    <citation type="submission" date="2016-10" db="EMBL/GenBank/DDBJ databases">
        <authorList>
            <person name="Varghese N."/>
            <person name="Submissions S."/>
        </authorList>
    </citation>
    <scope>NUCLEOTIDE SEQUENCE [LARGE SCALE GENOMIC DNA]</scope>
    <source>
        <strain evidence="1">YR281</strain>
    </source>
</reference>
<dbReference type="Proteomes" id="UP000198900">
    <property type="component" value="Unassembled WGS sequence"/>
</dbReference>
<comment type="caution">
    <text evidence="1">The sequence shown here is derived from an EMBL/GenBank/DDBJ whole genome shotgun (WGS) entry which is preliminary data.</text>
</comment>
<keyword evidence="2" id="KW-1185">Reference proteome</keyword>
<proteinExistence type="predicted"/>
<sequence>MRSSAIYWRAGFISMRNSLNVESPFTMLAKSSFPQSLMDREAHMKAQVSACYSRKASIHA</sequence>
<gene>
    <name evidence="1" type="ORF">SAMN04487926_14529</name>
</gene>
<organism evidence="1 2">
    <name type="scientific">Paraburkholderia steynii</name>
    <dbReference type="NCBI Taxonomy" id="1245441"/>
    <lineage>
        <taxon>Bacteria</taxon>
        <taxon>Pseudomonadati</taxon>
        <taxon>Pseudomonadota</taxon>
        <taxon>Betaproteobacteria</taxon>
        <taxon>Burkholderiales</taxon>
        <taxon>Burkholderiaceae</taxon>
        <taxon>Paraburkholderia</taxon>
    </lineage>
</organism>
<name>A0A7Z7FQ71_9BURK</name>
<dbReference type="AlphaFoldDB" id="A0A7Z7FQ71"/>
<dbReference type="EMBL" id="FNDI01000045">
    <property type="protein sequence ID" value="SDJ36423.1"/>
    <property type="molecule type" value="Genomic_DNA"/>
</dbReference>
<accession>A0A7Z7FQ71</accession>
<protein>
    <submittedName>
        <fullName evidence="1">Uncharacterized protein</fullName>
    </submittedName>
</protein>
<evidence type="ECO:0000313" key="2">
    <source>
        <dbReference type="Proteomes" id="UP000198900"/>
    </source>
</evidence>